<dbReference type="EMBL" id="BMED01000001">
    <property type="protein sequence ID" value="GGC57227.1"/>
    <property type="molecule type" value="Genomic_DNA"/>
</dbReference>
<dbReference type="Proteomes" id="UP000637423">
    <property type="component" value="Unassembled WGS sequence"/>
</dbReference>
<organism evidence="1 2">
    <name type="scientific">Undibacterium terreum</name>
    <dbReference type="NCBI Taxonomy" id="1224302"/>
    <lineage>
        <taxon>Bacteria</taxon>
        <taxon>Pseudomonadati</taxon>
        <taxon>Pseudomonadota</taxon>
        <taxon>Betaproteobacteria</taxon>
        <taxon>Burkholderiales</taxon>
        <taxon>Oxalobacteraceae</taxon>
        <taxon>Undibacterium</taxon>
    </lineage>
</organism>
<accession>A0A916U375</accession>
<proteinExistence type="predicted"/>
<gene>
    <name evidence="1" type="ORF">GCM10011396_00110</name>
</gene>
<keyword evidence="2" id="KW-1185">Reference proteome</keyword>
<evidence type="ECO:0000313" key="1">
    <source>
        <dbReference type="EMBL" id="GGC57227.1"/>
    </source>
</evidence>
<name>A0A916U375_9BURK</name>
<dbReference type="AlphaFoldDB" id="A0A916U375"/>
<reference evidence="1" key="1">
    <citation type="journal article" date="2014" name="Int. J. Syst. Evol. Microbiol.">
        <title>Complete genome sequence of Corynebacterium casei LMG S-19264T (=DSM 44701T), isolated from a smear-ripened cheese.</title>
        <authorList>
            <consortium name="US DOE Joint Genome Institute (JGI-PGF)"/>
            <person name="Walter F."/>
            <person name="Albersmeier A."/>
            <person name="Kalinowski J."/>
            <person name="Ruckert C."/>
        </authorList>
    </citation>
    <scope>NUCLEOTIDE SEQUENCE</scope>
    <source>
        <strain evidence="1">CGMCC 1.10998</strain>
    </source>
</reference>
<protein>
    <submittedName>
        <fullName evidence="1">Uncharacterized protein</fullName>
    </submittedName>
</protein>
<sequence length="64" mass="7344">MTGQPMLSEVGDGIQNLGGCRQQVCRNQAGANAYLRDKQGGEWQQRTKQRRWDASFAFRLPIYR</sequence>
<reference evidence="1" key="2">
    <citation type="submission" date="2020-09" db="EMBL/GenBank/DDBJ databases">
        <authorList>
            <person name="Sun Q."/>
            <person name="Zhou Y."/>
        </authorList>
    </citation>
    <scope>NUCLEOTIDE SEQUENCE</scope>
    <source>
        <strain evidence="1">CGMCC 1.10998</strain>
    </source>
</reference>
<evidence type="ECO:0000313" key="2">
    <source>
        <dbReference type="Proteomes" id="UP000637423"/>
    </source>
</evidence>
<comment type="caution">
    <text evidence="1">The sequence shown here is derived from an EMBL/GenBank/DDBJ whole genome shotgun (WGS) entry which is preliminary data.</text>
</comment>